<reference evidence="7" key="1">
    <citation type="submission" date="2020-10" db="EMBL/GenBank/DDBJ databases">
        <authorList>
            <person name="Gilroy R."/>
        </authorList>
    </citation>
    <scope>NUCLEOTIDE SEQUENCE</scope>
    <source>
        <strain evidence="7">1063</strain>
    </source>
</reference>
<comment type="caution">
    <text evidence="7">The sequence shown here is derived from an EMBL/GenBank/DDBJ whole genome shotgun (WGS) entry which is preliminary data.</text>
</comment>
<dbReference type="SUPFAM" id="SSF53613">
    <property type="entry name" value="Ribokinase-like"/>
    <property type="match status" value="1"/>
</dbReference>
<gene>
    <name evidence="7" type="ORF">IAD51_00585</name>
</gene>
<dbReference type="InterPro" id="IPR029056">
    <property type="entry name" value="Ribokinase-like"/>
</dbReference>
<protein>
    <recommendedName>
        <fullName evidence="6">Carbohydrate kinase PfkB domain-containing protein</fullName>
    </recommendedName>
</protein>
<dbReference type="Pfam" id="PF00294">
    <property type="entry name" value="PfkB"/>
    <property type="match status" value="1"/>
</dbReference>
<evidence type="ECO:0000313" key="7">
    <source>
        <dbReference type="EMBL" id="HIU20728.1"/>
    </source>
</evidence>
<keyword evidence="4" id="KW-0418">Kinase</keyword>
<evidence type="ECO:0000313" key="8">
    <source>
        <dbReference type="Proteomes" id="UP000824088"/>
    </source>
</evidence>
<dbReference type="PANTHER" id="PTHR43085:SF1">
    <property type="entry name" value="PSEUDOURIDINE KINASE-RELATED"/>
    <property type="match status" value="1"/>
</dbReference>
<reference evidence="7" key="2">
    <citation type="journal article" date="2021" name="PeerJ">
        <title>Extensive microbial diversity within the chicken gut microbiome revealed by metagenomics and culture.</title>
        <authorList>
            <person name="Gilroy R."/>
            <person name="Ravi A."/>
            <person name="Getino M."/>
            <person name="Pursley I."/>
            <person name="Horton D.L."/>
            <person name="Alikhan N.F."/>
            <person name="Baker D."/>
            <person name="Gharbi K."/>
            <person name="Hall N."/>
            <person name="Watson M."/>
            <person name="Adriaenssens E.M."/>
            <person name="Foster-Nyarko E."/>
            <person name="Jarju S."/>
            <person name="Secka A."/>
            <person name="Antonio M."/>
            <person name="Oren A."/>
            <person name="Chaudhuri R.R."/>
            <person name="La Ragione R."/>
            <person name="Hildebrand F."/>
            <person name="Pallen M.J."/>
        </authorList>
    </citation>
    <scope>NUCLEOTIDE SEQUENCE</scope>
    <source>
        <strain evidence="7">1063</strain>
    </source>
</reference>
<dbReference type="AlphaFoldDB" id="A0A9D1HQF3"/>
<feature type="domain" description="Carbohydrate kinase PfkB" evidence="6">
    <location>
        <begin position="3"/>
        <end position="167"/>
    </location>
</feature>
<evidence type="ECO:0000256" key="2">
    <source>
        <dbReference type="ARBA" id="ARBA00022679"/>
    </source>
</evidence>
<dbReference type="PANTHER" id="PTHR43085">
    <property type="entry name" value="HEXOKINASE FAMILY MEMBER"/>
    <property type="match status" value="1"/>
</dbReference>
<dbReference type="Gene3D" id="3.40.1190.20">
    <property type="match status" value="1"/>
</dbReference>
<dbReference type="EMBL" id="DVMN01000009">
    <property type="protein sequence ID" value="HIU20728.1"/>
    <property type="molecule type" value="Genomic_DNA"/>
</dbReference>
<proteinExistence type="inferred from homology"/>
<dbReference type="Proteomes" id="UP000824088">
    <property type="component" value="Unassembled WGS sequence"/>
</dbReference>
<dbReference type="GO" id="GO:0016301">
    <property type="term" value="F:kinase activity"/>
    <property type="evidence" value="ECO:0007669"/>
    <property type="project" value="UniProtKB-KW"/>
</dbReference>
<dbReference type="GO" id="GO:0005524">
    <property type="term" value="F:ATP binding"/>
    <property type="evidence" value="ECO:0007669"/>
    <property type="project" value="UniProtKB-KW"/>
</dbReference>
<evidence type="ECO:0000256" key="1">
    <source>
        <dbReference type="ARBA" id="ARBA00010688"/>
    </source>
</evidence>
<name>A0A9D1HQF3_9FIRM</name>
<dbReference type="InterPro" id="IPR050306">
    <property type="entry name" value="PfkB_Carbo_kinase"/>
</dbReference>
<accession>A0A9D1HQF3</accession>
<keyword evidence="2" id="KW-0808">Transferase</keyword>
<evidence type="ECO:0000259" key="6">
    <source>
        <dbReference type="Pfam" id="PF00294"/>
    </source>
</evidence>
<keyword evidence="5" id="KW-0067">ATP-binding</keyword>
<evidence type="ECO:0000256" key="5">
    <source>
        <dbReference type="ARBA" id="ARBA00022840"/>
    </source>
</evidence>
<evidence type="ECO:0000256" key="3">
    <source>
        <dbReference type="ARBA" id="ARBA00022741"/>
    </source>
</evidence>
<organism evidence="7 8">
    <name type="scientific">Candidatus Limadaptatus stercorigallinarum</name>
    <dbReference type="NCBI Taxonomy" id="2840845"/>
    <lineage>
        <taxon>Bacteria</taxon>
        <taxon>Bacillati</taxon>
        <taxon>Bacillota</taxon>
        <taxon>Clostridia</taxon>
        <taxon>Eubacteriales</taxon>
        <taxon>Candidatus Limadaptatus</taxon>
    </lineage>
</organism>
<evidence type="ECO:0000256" key="4">
    <source>
        <dbReference type="ARBA" id="ARBA00022777"/>
    </source>
</evidence>
<sequence length="167" mass="17988">MSKLIGMGDCIIDFLPSAPGEMTYTAKMGGAPVNVCAAVAKLGGRACYLGKLADDNFGKFLLSELGKYGVDTSLTVVDGKCNTGLAFVDLHPNGDRDFFFYRDMPADANLSTDEVKEEMFEKGDVLHFCSVSLMESPTKHAIERAAALAHACGAVVSFDVNLRLHLW</sequence>
<comment type="similarity">
    <text evidence="1">Belongs to the carbohydrate kinase PfkB family.</text>
</comment>
<keyword evidence="3" id="KW-0547">Nucleotide-binding</keyword>
<dbReference type="InterPro" id="IPR011611">
    <property type="entry name" value="PfkB_dom"/>
</dbReference>